<keyword evidence="2" id="KW-0472">Membrane</keyword>
<proteinExistence type="predicted"/>
<evidence type="ECO:0000313" key="4">
    <source>
        <dbReference type="EMBL" id="TCJ13709.1"/>
    </source>
</evidence>
<name>A0A4R1B9V7_9ACTN</name>
<feature type="chain" id="PRO_5039253793" evidence="3">
    <location>
        <begin position="30"/>
        <end position="173"/>
    </location>
</feature>
<dbReference type="GO" id="GO:0004180">
    <property type="term" value="F:carboxypeptidase activity"/>
    <property type="evidence" value="ECO:0007669"/>
    <property type="project" value="UniProtKB-KW"/>
</dbReference>
<dbReference type="OrthoDB" id="327733at2"/>
<protein>
    <submittedName>
        <fullName evidence="4">Carboxypeptidase regulatory-like domain-containing protein</fullName>
    </submittedName>
</protein>
<keyword evidence="4" id="KW-0121">Carboxypeptidase</keyword>
<keyword evidence="2" id="KW-1133">Transmembrane helix</keyword>
<feature type="transmembrane region" description="Helical" evidence="2">
    <location>
        <begin position="151"/>
        <end position="170"/>
    </location>
</feature>
<evidence type="ECO:0000256" key="3">
    <source>
        <dbReference type="SAM" id="SignalP"/>
    </source>
</evidence>
<keyword evidence="4" id="KW-0645">Protease</keyword>
<evidence type="ECO:0000256" key="2">
    <source>
        <dbReference type="SAM" id="Phobius"/>
    </source>
</evidence>
<keyword evidence="3" id="KW-0732">Signal</keyword>
<dbReference type="AlphaFoldDB" id="A0A4R1B9V7"/>
<dbReference type="Proteomes" id="UP000295244">
    <property type="component" value="Unassembled WGS sequence"/>
</dbReference>
<dbReference type="RefSeq" id="WP_132692877.1">
    <property type="nucleotide sequence ID" value="NZ_SKBU01000038.1"/>
</dbReference>
<keyword evidence="2" id="KW-0812">Transmembrane</keyword>
<keyword evidence="5" id="KW-1185">Reference proteome</keyword>
<feature type="signal peptide" evidence="3">
    <location>
        <begin position="1"/>
        <end position="29"/>
    </location>
</feature>
<feature type="region of interest" description="Disordered" evidence="1">
    <location>
        <begin position="116"/>
        <end position="145"/>
    </location>
</feature>
<evidence type="ECO:0000256" key="1">
    <source>
        <dbReference type="SAM" id="MobiDB-lite"/>
    </source>
</evidence>
<gene>
    <name evidence="4" type="ORF">E0L93_14960</name>
</gene>
<dbReference type="EMBL" id="SKBU01000038">
    <property type="protein sequence ID" value="TCJ13709.1"/>
    <property type="molecule type" value="Genomic_DNA"/>
</dbReference>
<comment type="caution">
    <text evidence="4">The sequence shown here is derived from an EMBL/GenBank/DDBJ whole genome shotgun (WGS) entry which is preliminary data.</text>
</comment>
<evidence type="ECO:0000313" key="5">
    <source>
        <dbReference type="Proteomes" id="UP000295244"/>
    </source>
</evidence>
<feature type="compositionally biased region" description="Basic and acidic residues" evidence="1">
    <location>
        <begin position="119"/>
        <end position="144"/>
    </location>
</feature>
<accession>A0A4R1B9V7</accession>
<organism evidence="4 5">
    <name type="scientific">Rubrobacter taiwanensis</name>
    <dbReference type="NCBI Taxonomy" id="185139"/>
    <lineage>
        <taxon>Bacteria</taxon>
        <taxon>Bacillati</taxon>
        <taxon>Actinomycetota</taxon>
        <taxon>Rubrobacteria</taxon>
        <taxon>Rubrobacterales</taxon>
        <taxon>Rubrobacteraceae</taxon>
        <taxon>Rubrobacter</taxon>
    </lineage>
</organism>
<keyword evidence="4" id="KW-0378">Hydrolase</keyword>
<reference evidence="4 5" key="1">
    <citation type="submission" date="2019-03" db="EMBL/GenBank/DDBJ databases">
        <title>Whole genome sequence of a novel Rubrobacter taiwanensis strain, isolated from Yellowstone National Park.</title>
        <authorList>
            <person name="Freed S."/>
            <person name="Ramaley R.F."/>
            <person name="Kyndt J.A."/>
        </authorList>
    </citation>
    <scope>NUCLEOTIDE SEQUENCE [LARGE SCALE GENOMIC DNA]</scope>
    <source>
        <strain evidence="4 5">Yellowstone</strain>
    </source>
</reference>
<dbReference type="PROSITE" id="PS51257">
    <property type="entry name" value="PROKAR_LIPOPROTEIN"/>
    <property type="match status" value="1"/>
</dbReference>
<sequence length="173" mass="18149">MSRGSKGERSGPAALLLAFLLACAAAALAAQPAAAHAMEAEQGWGEAVEITATYDTGDPVDGGQVLVYAPGGDSEPWATGTTDDRGRYVFMPDASKPGEWEIQVRQAGHAANVSVEVGGSREEPGEEREAGDEIRPEDTDEARGSDTLQRVLMGAAVVWGFIGTALFFAGRRR</sequence>